<dbReference type="Pfam" id="PF17853">
    <property type="entry name" value="GGDEF_2"/>
    <property type="match status" value="1"/>
</dbReference>
<evidence type="ECO:0000259" key="2">
    <source>
        <dbReference type="Pfam" id="PF17853"/>
    </source>
</evidence>
<accession>A0ABR5F8J6</accession>
<dbReference type="EMBL" id="JWIO01000001">
    <property type="protein sequence ID" value="KLL13052.1"/>
    <property type="molecule type" value="Genomic_DNA"/>
</dbReference>
<evidence type="ECO:0000256" key="1">
    <source>
        <dbReference type="SAM" id="MobiDB-lite"/>
    </source>
</evidence>
<feature type="domain" description="CdaR GGDEF-like" evidence="2">
    <location>
        <begin position="205"/>
        <end position="308"/>
    </location>
</feature>
<evidence type="ECO:0000313" key="3">
    <source>
        <dbReference type="EMBL" id="KLL13052.1"/>
    </source>
</evidence>
<name>A0ABR5F8J6_9ACTN</name>
<evidence type="ECO:0000313" key="4">
    <source>
        <dbReference type="Proteomes" id="UP000035425"/>
    </source>
</evidence>
<proteinExistence type="predicted"/>
<sequence length="436" mass="46853">MPGKRDTEPALDVPKPAEYASATEAIQRCAHELLLRSAEIAVEITEQVLAGQPTLVPNRTPAAIDAVRESTDQNVGAIFSTLAFGIPATAIEPPLGARNLLRHSILGGGDVTDLLRAYHYGHGLLWQKWSAHVGERVVDLDLLREVLSLSSQHIFTFVDHSCAHLVDEYHAEFGGHVPRVFQRRAPSDLICELVADDPVDEIAVSSLLRYDVRAHHVAMVLAPTGAGGDVRRALDDLGAAAASAVLTLPVGDGTWWAWFAWPARPDEDTLARIAATPLVGTLGGMGSVGRGRAGFRRSHYQARDAERVARLSGQAGAGVVRHRDVELAALLCADPGRAQRLPPRPRPAARGRTSRRPRPPQRGLPAAARNAADVPLPGVQQNTRRPAAARAPQDGQLPARTGRGTAGQTAVRGHPRARRGPPHRTHPPRRMTPHNG</sequence>
<reference evidence="3 4" key="1">
    <citation type="submission" date="2014-12" db="EMBL/GenBank/DDBJ databases">
        <title>Frankia sp. BMG5.1 draft genome.</title>
        <authorList>
            <person name="Gtari M."/>
            <person name="Ghodhbane-Gtari F."/>
            <person name="Nouioui I."/>
            <person name="Ktari A."/>
            <person name="Hezbri K."/>
            <person name="Mimouni W."/>
            <person name="Sbissi I."/>
            <person name="Ayari A."/>
            <person name="Yamanaka T."/>
            <person name="Normand P."/>
            <person name="Tisa L.S."/>
            <person name="Boudabous A."/>
        </authorList>
    </citation>
    <scope>NUCLEOTIDE SEQUENCE [LARGE SCALE GENOMIC DNA]</scope>
    <source>
        <strain evidence="3 4">BMG5.1</strain>
    </source>
</reference>
<dbReference type="Proteomes" id="UP000035425">
    <property type="component" value="Unassembled WGS sequence"/>
</dbReference>
<feature type="region of interest" description="Disordered" evidence="1">
    <location>
        <begin position="336"/>
        <end position="436"/>
    </location>
</feature>
<keyword evidence="4" id="KW-1185">Reference proteome</keyword>
<comment type="caution">
    <text evidence="3">The sequence shown here is derived from an EMBL/GenBank/DDBJ whole genome shotgun (WGS) entry which is preliminary data.</text>
</comment>
<gene>
    <name evidence="3" type="ORF">FrCorBMG51_00515</name>
</gene>
<feature type="compositionally biased region" description="Basic residues" evidence="1">
    <location>
        <begin position="413"/>
        <end position="436"/>
    </location>
</feature>
<dbReference type="InterPro" id="IPR041522">
    <property type="entry name" value="CdaR_GGDEF"/>
</dbReference>
<organism evidence="3 4">
    <name type="scientific">Protofrankia coriariae</name>
    <dbReference type="NCBI Taxonomy" id="1562887"/>
    <lineage>
        <taxon>Bacteria</taxon>
        <taxon>Bacillati</taxon>
        <taxon>Actinomycetota</taxon>
        <taxon>Actinomycetes</taxon>
        <taxon>Frankiales</taxon>
        <taxon>Frankiaceae</taxon>
        <taxon>Protofrankia</taxon>
    </lineage>
</organism>
<protein>
    <recommendedName>
        <fullName evidence="2">CdaR GGDEF-like domain-containing protein</fullName>
    </recommendedName>
</protein>
<feature type="compositionally biased region" description="Basic residues" evidence="1">
    <location>
        <begin position="347"/>
        <end position="359"/>
    </location>
</feature>